<evidence type="ECO:0000259" key="25">
    <source>
        <dbReference type="PROSITE" id="PS50011"/>
    </source>
</evidence>
<keyword evidence="15 22" id="KW-0067">ATP-binding</keyword>
<dbReference type="Gene3D" id="1.10.510.10">
    <property type="entry name" value="Transferase(Phosphotransferase) domain 1"/>
    <property type="match status" value="1"/>
</dbReference>
<feature type="binding site" evidence="22">
    <location>
        <position position="783"/>
    </location>
    <ligand>
        <name>ATP</name>
        <dbReference type="ChEBI" id="CHEBI:30616"/>
    </ligand>
</feature>
<evidence type="ECO:0000256" key="13">
    <source>
        <dbReference type="ARBA" id="ARBA00022741"/>
    </source>
</evidence>
<comment type="similarity">
    <text evidence="3">Belongs to the protein kinase superfamily. Ser/Thr protein kinase family.</text>
</comment>
<dbReference type="PROSITE" id="PS00108">
    <property type="entry name" value="PROTEIN_KINASE_ST"/>
    <property type="match status" value="1"/>
</dbReference>
<dbReference type="InterPro" id="IPR008271">
    <property type="entry name" value="Ser/Thr_kinase_AS"/>
</dbReference>
<dbReference type="Pfam" id="PF00069">
    <property type="entry name" value="Pkinase"/>
    <property type="match status" value="1"/>
</dbReference>
<name>A0A7J7P718_9MAGN</name>
<keyword evidence="13 22" id="KW-0547">Nucleotide-binding</keyword>
<evidence type="ECO:0000256" key="14">
    <source>
        <dbReference type="ARBA" id="ARBA00022777"/>
    </source>
</evidence>
<dbReference type="Gene3D" id="3.80.10.10">
    <property type="entry name" value="Ribonuclease Inhibitor"/>
    <property type="match status" value="2"/>
</dbReference>
<keyword evidence="9" id="KW-0808">Transferase</keyword>
<evidence type="ECO:0000256" key="12">
    <source>
        <dbReference type="ARBA" id="ARBA00022737"/>
    </source>
</evidence>
<evidence type="ECO:0000256" key="17">
    <source>
        <dbReference type="ARBA" id="ARBA00023136"/>
    </source>
</evidence>
<evidence type="ECO:0000256" key="4">
    <source>
        <dbReference type="ARBA" id="ARBA00009592"/>
    </source>
</evidence>
<evidence type="ECO:0000256" key="1">
    <source>
        <dbReference type="ARBA" id="ARBA00004167"/>
    </source>
</evidence>
<dbReference type="InterPro" id="IPR050647">
    <property type="entry name" value="Plant_LRR-RLKs"/>
</dbReference>
<feature type="domain" description="Protein kinase" evidence="25">
    <location>
        <begin position="754"/>
        <end position="1028"/>
    </location>
</feature>
<dbReference type="Gene3D" id="3.30.200.20">
    <property type="entry name" value="Phosphorylase Kinase, domain 1"/>
    <property type="match status" value="1"/>
</dbReference>
<keyword evidence="12" id="KW-0677">Repeat</keyword>
<keyword evidence="27" id="KW-1185">Reference proteome</keyword>
<evidence type="ECO:0000256" key="5">
    <source>
        <dbReference type="ARBA" id="ARBA00012513"/>
    </source>
</evidence>
<dbReference type="InterPro" id="IPR017441">
    <property type="entry name" value="Protein_kinase_ATP_BS"/>
</dbReference>
<comment type="catalytic activity">
    <reaction evidence="21">
        <text>L-seryl-[protein] + ATP = O-phospho-L-seryl-[protein] + ADP + H(+)</text>
        <dbReference type="Rhea" id="RHEA:17989"/>
        <dbReference type="Rhea" id="RHEA-COMP:9863"/>
        <dbReference type="Rhea" id="RHEA-COMP:11604"/>
        <dbReference type="ChEBI" id="CHEBI:15378"/>
        <dbReference type="ChEBI" id="CHEBI:29999"/>
        <dbReference type="ChEBI" id="CHEBI:30616"/>
        <dbReference type="ChEBI" id="CHEBI:83421"/>
        <dbReference type="ChEBI" id="CHEBI:456216"/>
        <dbReference type="EC" id="2.7.11.1"/>
    </reaction>
</comment>
<evidence type="ECO:0000256" key="19">
    <source>
        <dbReference type="ARBA" id="ARBA00023180"/>
    </source>
</evidence>
<evidence type="ECO:0000256" key="11">
    <source>
        <dbReference type="ARBA" id="ARBA00022729"/>
    </source>
</evidence>
<keyword evidence="7" id="KW-0723">Serine/threonine-protein kinase</keyword>
<keyword evidence="8" id="KW-0433">Leucine-rich repeat</keyword>
<dbReference type="PROSITE" id="PS50011">
    <property type="entry name" value="PROTEIN_KINASE_DOM"/>
    <property type="match status" value="1"/>
</dbReference>
<keyword evidence="14" id="KW-0418">Kinase</keyword>
<dbReference type="FunFam" id="1.10.510.10:FF:000309">
    <property type="entry name" value="Leucine-rich repeat receptor-like protein kinase"/>
    <property type="match status" value="1"/>
</dbReference>
<dbReference type="PROSITE" id="PS00107">
    <property type="entry name" value="PROTEIN_KINASE_ATP"/>
    <property type="match status" value="1"/>
</dbReference>
<dbReference type="SUPFAM" id="SSF52047">
    <property type="entry name" value="RNI-like"/>
    <property type="match status" value="1"/>
</dbReference>
<evidence type="ECO:0000256" key="6">
    <source>
        <dbReference type="ARBA" id="ARBA00022475"/>
    </source>
</evidence>
<evidence type="ECO:0000313" key="27">
    <source>
        <dbReference type="Proteomes" id="UP000541444"/>
    </source>
</evidence>
<evidence type="ECO:0000256" key="23">
    <source>
        <dbReference type="SAM" id="Phobius"/>
    </source>
</evidence>
<dbReference type="InterPro" id="IPR032675">
    <property type="entry name" value="LRR_dom_sf"/>
</dbReference>
<evidence type="ECO:0000256" key="24">
    <source>
        <dbReference type="SAM" id="SignalP"/>
    </source>
</evidence>
<evidence type="ECO:0000256" key="20">
    <source>
        <dbReference type="ARBA" id="ARBA00047899"/>
    </source>
</evidence>
<sequence length="1041" mass="114968">MLVSYINYHHFIFILLLSSFTSSQSNKTCNEVDSKALLSFSHNISAIPPLNWSLSGLDCCQWEGISCNQDGRVTHLSLPLKGLKGRISPSLGNLTYLTHLNLSNNHIWGTTGVLTTLDQLEILDVSSNDLNGHFEISSLSLTMLNISNNIFSGIIPISSICLNSKLLACLDLSCNNFEGEIPTGLANCSKLEVFRAGNNNLSGSLPDDLYDVISLQEISLPGNRISGIIRGDRIVRLANLTILELCRNELSGVIPLEIGNLTKLRSLTIYSNNLAGSLPSSIRNCLNLESLNLRKNSLDGDISAIDFSSLVKLSTIDLGENNLTGILPESLFSCKSLTAVRLSKNLFYGQVPPNLGTLQFLSYVSFSQNKLTNITSAFQILMGCKNLTAMILARNFNGEKIPDEGIAELKRFQKLRVLALGGCELTGRLPSWLTTLTKLEALDLSTNQLTGTIPGWLGVLPRLFYIDLSDNYFSGEIPVQLTSSPILVLVNATAQLDQSYLELPVFVKSNNASRLQYNQLSDLPPALYLRNNSLNGAIPPEIGRLQFLHVLDLSHNNLSGNIPDQLSNLTNLEALDLSGNYLSGEIPLSLKRLNFLSSFKVANNNLTGQIPSGNQFDTFPYSSFNGNPGLCGGPFVKEHPCGNQTSNPSIPKPKKHLNKKLTIGLILGICFGIGFVLTTVTLWMLSKRRINPRGGEAEDSNEKNDMDMSSFNSNREIPSEVILKESNLVMLFPGSNNEFKNLTISEILKATDNFDQENIIGCGGFGLVFKAALANGTILAVKKLSGDMGLMEREFKAEVEALSNAQHKNLVSLQGYYVHGRFRLLIYTYMENGSLDYWLHEMAENGSQLDWPTRLRIAQGASRGLSYIHQICEPHIIHRDIKSSNILLDDEFEARVADFGLARLIDPYETHVTTELVGTLGYIPPEYGQAWVATLRGDIYSFGVVILELLTGKRPVEIFKPKMSRELVGWVQHMRLEGKKDEVFDPLIMGKGCEEEMVQVLDVACLCVNQDPFKRPTINEVVNWLESVTSQPAETKHDKQI</sequence>
<comment type="caution">
    <text evidence="26">The sequence shown here is derived from an EMBL/GenBank/DDBJ whole genome shotgun (WGS) entry which is preliminary data.</text>
</comment>
<keyword evidence="11 24" id="KW-0732">Signal</keyword>
<dbReference type="InterPro" id="IPR013210">
    <property type="entry name" value="LRR_N_plant-typ"/>
</dbReference>
<comment type="catalytic activity">
    <reaction evidence="20">
        <text>L-threonyl-[protein] + ATP = O-phospho-L-threonyl-[protein] + ADP + H(+)</text>
        <dbReference type="Rhea" id="RHEA:46608"/>
        <dbReference type="Rhea" id="RHEA-COMP:11060"/>
        <dbReference type="Rhea" id="RHEA-COMP:11605"/>
        <dbReference type="ChEBI" id="CHEBI:15378"/>
        <dbReference type="ChEBI" id="CHEBI:30013"/>
        <dbReference type="ChEBI" id="CHEBI:30616"/>
        <dbReference type="ChEBI" id="CHEBI:61977"/>
        <dbReference type="ChEBI" id="CHEBI:456216"/>
        <dbReference type="EC" id="2.7.11.1"/>
    </reaction>
</comment>
<dbReference type="InterPro" id="IPR003591">
    <property type="entry name" value="Leu-rich_rpt_typical-subtyp"/>
</dbReference>
<evidence type="ECO:0000256" key="9">
    <source>
        <dbReference type="ARBA" id="ARBA00022679"/>
    </source>
</evidence>
<evidence type="ECO:0000256" key="18">
    <source>
        <dbReference type="ARBA" id="ARBA00023170"/>
    </source>
</evidence>
<dbReference type="PRINTS" id="PR00019">
    <property type="entry name" value="LEURICHRPT"/>
</dbReference>
<feature type="transmembrane region" description="Helical" evidence="23">
    <location>
        <begin position="661"/>
        <end position="685"/>
    </location>
</feature>
<dbReference type="InterPro" id="IPR011009">
    <property type="entry name" value="Kinase-like_dom_sf"/>
</dbReference>
<comment type="subcellular location">
    <subcellularLocation>
        <location evidence="2">Cell membrane</location>
    </subcellularLocation>
    <subcellularLocation>
        <location evidence="1">Membrane</location>
        <topology evidence="1">Single-pass membrane protein</topology>
    </subcellularLocation>
</comment>
<dbReference type="PANTHER" id="PTHR48056:SF18">
    <property type="entry name" value="NON-SPECIFIC SERINE_THREONINE PROTEIN KINASE"/>
    <property type="match status" value="1"/>
</dbReference>
<gene>
    <name evidence="26" type="ORF">GIB67_026422</name>
</gene>
<dbReference type="GO" id="GO:0004674">
    <property type="term" value="F:protein serine/threonine kinase activity"/>
    <property type="evidence" value="ECO:0007669"/>
    <property type="project" value="UniProtKB-KW"/>
</dbReference>
<evidence type="ECO:0000256" key="16">
    <source>
        <dbReference type="ARBA" id="ARBA00022989"/>
    </source>
</evidence>
<evidence type="ECO:0000256" key="15">
    <source>
        <dbReference type="ARBA" id="ARBA00022840"/>
    </source>
</evidence>
<evidence type="ECO:0000256" key="2">
    <source>
        <dbReference type="ARBA" id="ARBA00004236"/>
    </source>
</evidence>
<evidence type="ECO:0000256" key="21">
    <source>
        <dbReference type="ARBA" id="ARBA00048679"/>
    </source>
</evidence>
<organism evidence="26 27">
    <name type="scientific">Kingdonia uniflora</name>
    <dbReference type="NCBI Taxonomy" id="39325"/>
    <lineage>
        <taxon>Eukaryota</taxon>
        <taxon>Viridiplantae</taxon>
        <taxon>Streptophyta</taxon>
        <taxon>Embryophyta</taxon>
        <taxon>Tracheophyta</taxon>
        <taxon>Spermatophyta</taxon>
        <taxon>Magnoliopsida</taxon>
        <taxon>Ranunculales</taxon>
        <taxon>Circaeasteraceae</taxon>
        <taxon>Kingdonia</taxon>
    </lineage>
</organism>
<dbReference type="OrthoDB" id="647974at2759"/>
<dbReference type="Pfam" id="PF00560">
    <property type="entry name" value="LRR_1"/>
    <property type="match status" value="3"/>
</dbReference>
<dbReference type="GO" id="GO:0005886">
    <property type="term" value="C:plasma membrane"/>
    <property type="evidence" value="ECO:0007669"/>
    <property type="project" value="UniProtKB-SubCell"/>
</dbReference>
<dbReference type="Pfam" id="PF13855">
    <property type="entry name" value="LRR_8"/>
    <property type="match status" value="3"/>
</dbReference>
<dbReference type="EC" id="2.7.11.1" evidence="5"/>
<keyword evidence="16 23" id="KW-1133">Transmembrane helix</keyword>
<accession>A0A7J7P718</accession>
<dbReference type="FunFam" id="3.80.10.10:FF:000213">
    <property type="entry name" value="Tyrosine-sulfated glycopeptide receptor 1"/>
    <property type="match status" value="1"/>
</dbReference>
<dbReference type="SUPFAM" id="SSF52058">
    <property type="entry name" value="L domain-like"/>
    <property type="match status" value="1"/>
</dbReference>
<evidence type="ECO:0000256" key="22">
    <source>
        <dbReference type="PROSITE-ProRule" id="PRU10141"/>
    </source>
</evidence>
<dbReference type="Pfam" id="PF08263">
    <property type="entry name" value="LRRNT_2"/>
    <property type="match status" value="1"/>
</dbReference>
<dbReference type="AlphaFoldDB" id="A0A7J7P718"/>
<dbReference type="SMART" id="SM00369">
    <property type="entry name" value="LRR_TYP"/>
    <property type="match status" value="7"/>
</dbReference>
<feature type="signal peptide" evidence="24">
    <location>
        <begin position="1"/>
        <end position="25"/>
    </location>
</feature>
<dbReference type="FunFam" id="3.80.10.10:FF:000129">
    <property type="entry name" value="Leucine-rich repeat receptor-like kinase"/>
    <property type="match status" value="1"/>
</dbReference>
<dbReference type="PANTHER" id="PTHR48056">
    <property type="entry name" value="LRR RECEPTOR-LIKE SERINE/THREONINE-PROTEIN KINASE-RELATED"/>
    <property type="match status" value="1"/>
</dbReference>
<reference evidence="26 27" key="1">
    <citation type="journal article" date="2020" name="IScience">
        <title>Genome Sequencing of the Endangered Kingdonia uniflora (Circaeasteraceae, Ranunculales) Reveals Potential Mechanisms of Evolutionary Specialization.</title>
        <authorList>
            <person name="Sun Y."/>
            <person name="Deng T."/>
            <person name="Zhang A."/>
            <person name="Moore M.J."/>
            <person name="Landis J.B."/>
            <person name="Lin N."/>
            <person name="Zhang H."/>
            <person name="Zhang X."/>
            <person name="Huang J."/>
            <person name="Zhang X."/>
            <person name="Sun H."/>
            <person name="Wang H."/>
        </authorList>
    </citation>
    <scope>NUCLEOTIDE SEQUENCE [LARGE SCALE GENOMIC DNA]</scope>
    <source>
        <strain evidence="26">TB1705</strain>
        <tissue evidence="26">Leaf</tissue>
    </source>
</reference>
<dbReference type="SUPFAM" id="SSF56112">
    <property type="entry name" value="Protein kinase-like (PK-like)"/>
    <property type="match status" value="1"/>
</dbReference>
<dbReference type="InterPro" id="IPR000719">
    <property type="entry name" value="Prot_kinase_dom"/>
</dbReference>
<evidence type="ECO:0000256" key="7">
    <source>
        <dbReference type="ARBA" id="ARBA00022527"/>
    </source>
</evidence>
<evidence type="ECO:0000256" key="10">
    <source>
        <dbReference type="ARBA" id="ARBA00022692"/>
    </source>
</evidence>
<evidence type="ECO:0000256" key="3">
    <source>
        <dbReference type="ARBA" id="ARBA00008684"/>
    </source>
</evidence>
<proteinExistence type="inferred from homology"/>
<dbReference type="PROSITE" id="PS51450">
    <property type="entry name" value="LRR"/>
    <property type="match status" value="1"/>
</dbReference>
<feature type="chain" id="PRO_5029690714" description="non-specific serine/threonine protein kinase" evidence="24">
    <location>
        <begin position="26"/>
        <end position="1041"/>
    </location>
</feature>
<keyword evidence="19" id="KW-0325">Glycoprotein</keyword>
<evidence type="ECO:0000313" key="26">
    <source>
        <dbReference type="EMBL" id="KAF6174934.1"/>
    </source>
</evidence>
<keyword evidence="17 23" id="KW-0472">Membrane</keyword>
<protein>
    <recommendedName>
        <fullName evidence="5">non-specific serine/threonine protein kinase</fullName>
        <ecNumber evidence="5">2.7.11.1</ecNumber>
    </recommendedName>
</protein>
<keyword evidence="6" id="KW-1003">Cell membrane</keyword>
<dbReference type="SMART" id="SM00220">
    <property type="entry name" value="S_TKc"/>
    <property type="match status" value="1"/>
</dbReference>
<comment type="similarity">
    <text evidence="4">Belongs to the RLP family.</text>
</comment>
<dbReference type="InterPro" id="IPR001611">
    <property type="entry name" value="Leu-rich_rpt"/>
</dbReference>
<evidence type="ECO:0000256" key="8">
    <source>
        <dbReference type="ARBA" id="ARBA00022614"/>
    </source>
</evidence>
<keyword evidence="18" id="KW-0675">Receptor</keyword>
<dbReference type="GO" id="GO:0005524">
    <property type="term" value="F:ATP binding"/>
    <property type="evidence" value="ECO:0007669"/>
    <property type="project" value="UniProtKB-UniRule"/>
</dbReference>
<dbReference type="EMBL" id="JACGCM010000223">
    <property type="protein sequence ID" value="KAF6174934.1"/>
    <property type="molecule type" value="Genomic_DNA"/>
</dbReference>
<keyword evidence="10 23" id="KW-0812">Transmembrane</keyword>
<dbReference type="GO" id="GO:0033612">
    <property type="term" value="F:receptor serine/threonine kinase binding"/>
    <property type="evidence" value="ECO:0007669"/>
    <property type="project" value="TreeGrafter"/>
</dbReference>
<dbReference type="Proteomes" id="UP000541444">
    <property type="component" value="Unassembled WGS sequence"/>
</dbReference>